<accession>A0AB34K2R5</accession>
<dbReference type="Pfam" id="PF23389">
    <property type="entry name" value="Beta-prop_WDR19_1st"/>
    <property type="match status" value="1"/>
</dbReference>
<gene>
    <name evidence="5" type="ORF">AB1Y20_009689</name>
</gene>
<dbReference type="InterPro" id="IPR040379">
    <property type="entry name" value="WDR19/dyf-2"/>
</dbReference>
<dbReference type="Gene3D" id="2.130.10.10">
    <property type="entry name" value="YVTN repeat-like/Quinoprotein amine dehydrogenase"/>
    <property type="match status" value="1"/>
</dbReference>
<evidence type="ECO:0000313" key="6">
    <source>
        <dbReference type="Proteomes" id="UP001515480"/>
    </source>
</evidence>
<evidence type="ECO:0000256" key="1">
    <source>
        <dbReference type="ARBA" id="ARBA00022574"/>
    </source>
</evidence>
<dbReference type="AlphaFoldDB" id="A0AB34K2R5"/>
<keyword evidence="2" id="KW-0677">Repeat</keyword>
<dbReference type="InterPro" id="IPR015943">
    <property type="entry name" value="WD40/YVTN_repeat-like_dom_sf"/>
</dbReference>
<evidence type="ECO:0000259" key="4">
    <source>
        <dbReference type="Pfam" id="PF23389"/>
    </source>
</evidence>
<reference evidence="5 6" key="1">
    <citation type="journal article" date="2024" name="Science">
        <title>Giant polyketide synthase enzymes in the biosynthesis of giant marine polyether toxins.</title>
        <authorList>
            <person name="Fallon T.R."/>
            <person name="Shende V.V."/>
            <person name="Wierzbicki I.H."/>
            <person name="Pendleton A.L."/>
            <person name="Watervoot N.F."/>
            <person name="Auber R.P."/>
            <person name="Gonzalez D.J."/>
            <person name="Wisecaver J.H."/>
            <person name="Moore B.S."/>
        </authorList>
    </citation>
    <scope>NUCLEOTIDE SEQUENCE [LARGE SCALE GENOMIC DNA]</scope>
    <source>
        <strain evidence="5 6">12B1</strain>
    </source>
</reference>
<comment type="caution">
    <text evidence="5">The sequence shown here is derived from an EMBL/GenBank/DDBJ whole genome shotgun (WGS) entry which is preliminary data.</text>
</comment>
<feature type="domain" description="WDR19 first beta-propeller" evidence="4">
    <location>
        <begin position="149"/>
        <end position="371"/>
    </location>
</feature>
<feature type="compositionally biased region" description="Polar residues" evidence="3">
    <location>
        <begin position="381"/>
        <end position="399"/>
    </location>
</feature>
<dbReference type="GO" id="GO:0060271">
    <property type="term" value="P:cilium assembly"/>
    <property type="evidence" value="ECO:0007669"/>
    <property type="project" value="TreeGrafter"/>
</dbReference>
<keyword evidence="6" id="KW-1185">Reference proteome</keyword>
<name>A0AB34K2R5_PRYPA</name>
<dbReference type="GO" id="GO:0030991">
    <property type="term" value="C:intraciliary transport particle A"/>
    <property type="evidence" value="ECO:0007669"/>
    <property type="project" value="TreeGrafter"/>
</dbReference>
<dbReference type="SUPFAM" id="SSF50978">
    <property type="entry name" value="WD40 repeat-like"/>
    <property type="match status" value="1"/>
</dbReference>
<evidence type="ECO:0000313" key="5">
    <source>
        <dbReference type="EMBL" id="KAL1528335.1"/>
    </source>
</evidence>
<organism evidence="5 6">
    <name type="scientific">Prymnesium parvum</name>
    <name type="common">Toxic golden alga</name>
    <dbReference type="NCBI Taxonomy" id="97485"/>
    <lineage>
        <taxon>Eukaryota</taxon>
        <taxon>Haptista</taxon>
        <taxon>Haptophyta</taxon>
        <taxon>Prymnesiophyceae</taxon>
        <taxon>Prymnesiales</taxon>
        <taxon>Prymnesiaceae</taxon>
        <taxon>Prymnesium</taxon>
    </lineage>
</organism>
<dbReference type="EMBL" id="JBGBPQ010000002">
    <property type="protein sequence ID" value="KAL1528335.1"/>
    <property type="molecule type" value="Genomic_DNA"/>
</dbReference>
<proteinExistence type="predicted"/>
<dbReference type="PANTHER" id="PTHR14920">
    <property type="entry name" value="OSMOTIC AVOIDANCE ABNORMAL PROTEIN 1/WD REPEAT MEMBRANE PROTEIN"/>
    <property type="match status" value="1"/>
</dbReference>
<dbReference type="GO" id="GO:0005929">
    <property type="term" value="C:cilium"/>
    <property type="evidence" value="ECO:0007669"/>
    <property type="project" value="TreeGrafter"/>
</dbReference>
<keyword evidence="1" id="KW-0853">WD repeat</keyword>
<dbReference type="GO" id="GO:0035721">
    <property type="term" value="P:intraciliary retrograde transport"/>
    <property type="evidence" value="ECO:0007669"/>
    <property type="project" value="InterPro"/>
</dbReference>
<protein>
    <recommendedName>
        <fullName evidence="4">WDR19 first beta-propeller domain-containing protein</fullName>
    </recommendedName>
</protein>
<evidence type="ECO:0000256" key="3">
    <source>
        <dbReference type="SAM" id="MobiDB-lite"/>
    </source>
</evidence>
<dbReference type="PANTHER" id="PTHR14920:SF0">
    <property type="entry name" value="WD REPEAT DOMAIN 19"/>
    <property type="match status" value="1"/>
</dbReference>
<sequence>MTKQPPAATDLALPKIGSLDLSSLRAERQVEALSLQGDHEMALEGRLLESPRAASDRVLATPRTALGQPEGQQVLHHRAGGLAASHGAGVPLVCSNGRQHASAGSSGRVHLWEGGGGALLAACDLALAPTTNLRDKKLPELLDAPPAWMAFDASGAVLGVFRPGVGLWLCVREGAELSQHLLESGAATSHFTYCAWSTTVPGLLAVGSDNGRVMLYSPKTGKLTTQKDGKHPGRTVSITCGDWLPDGRLAVASPQRLKVSCPIDENAEWATFSKFYIGKMVTKIPFAQVYEKKGGYDTTPRFVAVSKATPPYVAMSLGDKVVTVMDYSGIYREEGFFIPLDYGHIVGLTWTAHEVLIIGLSNGYIVAVSAPLLMRQRKNESTNAEGRNSDSGTSAESARSMTTTRVFTHYLTAICDIDGAPAVLGDTSLKILQLDMTRWGGDGYLSIPADIPIQGFSMGVGVSLKAFACRAARADHEDDAPVHVIVSATDGQIYCLSLPGAGAACLGV</sequence>
<dbReference type="InterPro" id="IPR057855">
    <property type="entry name" value="Beta-prop_WDR19_1st"/>
</dbReference>
<feature type="region of interest" description="Disordered" evidence="3">
    <location>
        <begin position="378"/>
        <end position="399"/>
    </location>
</feature>
<dbReference type="Proteomes" id="UP001515480">
    <property type="component" value="Unassembled WGS sequence"/>
</dbReference>
<evidence type="ECO:0000256" key="2">
    <source>
        <dbReference type="ARBA" id="ARBA00022737"/>
    </source>
</evidence>
<dbReference type="InterPro" id="IPR036322">
    <property type="entry name" value="WD40_repeat_dom_sf"/>
</dbReference>